<name>A0A816DR83_ADIRI</name>
<protein>
    <submittedName>
        <fullName evidence="2">Uncharacterized protein</fullName>
    </submittedName>
</protein>
<keyword evidence="1" id="KW-0812">Transmembrane</keyword>
<keyword evidence="1" id="KW-0472">Membrane</keyword>
<evidence type="ECO:0000256" key="1">
    <source>
        <dbReference type="SAM" id="Phobius"/>
    </source>
</evidence>
<dbReference type="Proteomes" id="UP000663828">
    <property type="component" value="Unassembled WGS sequence"/>
</dbReference>
<keyword evidence="1" id="KW-1133">Transmembrane helix</keyword>
<dbReference type="AlphaFoldDB" id="A0A816DR83"/>
<evidence type="ECO:0000313" key="2">
    <source>
        <dbReference type="EMBL" id="CAF1638049.1"/>
    </source>
</evidence>
<sequence length="444" mass="50945">MNFKYLLRWVYEQIRDYNLFAPETDDDNNDENKLEESGTALRNQKYTTRLYVPLVIVSLYIIFYISLLQPHPREIIILDVTPNVFDQLQHKYIKTLSCPCREVKIPYKAFVSTMMTLHPICSSVFVSDEWIEAFYLANASEYFLGDFANSAYSQHKILASLCTLCNNILKQTELNLRNEDFIAIELSSEERLKSEITSVVGGFRSSATTQITSYIDYIRTVTQSNRFISRLNTNMVILGEKVNSSLKGSYVFHGFWSSLGDPFNSANMPENFVCDKGYKPVSYDIFRKSVKGFAQGCYPLEGLLANNLECFSDINCLNMLTNHFSIPEKMRTKLSQFLIPKNEENNTIYDHLRTLFVNKWSTNIDYSIYFDTCAASHCAYTITKQTEFASAVTILIGLYGGLIAICRLVVPWIINVLMKFKHRSRSNGIINFGIISNDGKKLFI</sequence>
<proteinExistence type="predicted"/>
<accession>A0A816DR83</accession>
<evidence type="ECO:0000313" key="3">
    <source>
        <dbReference type="Proteomes" id="UP000663828"/>
    </source>
</evidence>
<comment type="caution">
    <text evidence="2">The sequence shown here is derived from an EMBL/GenBank/DDBJ whole genome shotgun (WGS) entry which is preliminary data.</text>
</comment>
<gene>
    <name evidence="2" type="ORF">XAT740_LOCUS52811</name>
</gene>
<organism evidence="2 3">
    <name type="scientific">Adineta ricciae</name>
    <name type="common">Rotifer</name>
    <dbReference type="NCBI Taxonomy" id="249248"/>
    <lineage>
        <taxon>Eukaryota</taxon>
        <taxon>Metazoa</taxon>
        <taxon>Spiralia</taxon>
        <taxon>Gnathifera</taxon>
        <taxon>Rotifera</taxon>
        <taxon>Eurotatoria</taxon>
        <taxon>Bdelloidea</taxon>
        <taxon>Adinetida</taxon>
        <taxon>Adinetidae</taxon>
        <taxon>Adineta</taxon>
    </lineage>
</organism>
<reference evidence="2" key="1">
    <citation type="submission" date="2021-02" db="EMBL/GenBank/DDBJ databases">
        <authorList>
            <person name="Nowell W R."/>
        </authorList>
    </citation>
    <scope>NUCLEOTIDE SEQUENCE</scope>
</reference>
<keyword evidence="3" id="KW-1185">Reference proteome</keyword>
<feature type="transmembrane region" description="Helical" evidence="1">
    <location>
        <begin position="388"/>
        <end position="414"/>
    </location>
</feature>
<dbReference type="EMBL" id="CAJNOR010008823">
    <property type="protein sequence ID" value="CAF1638049.1"/>
    <property type="molecule type" value="Genomic_DNA"/>
</dbReference>
<feature type="transmembrane region" description="Helical" evidence="1">
    <location>
        <begin position="50"/>
        <end position="68"/>
    </location>
</feature>